<gene>
    <name evidence="2" type="ORF">HERILL_LOCUS6218</name>
</gene>
<feature type="compositionally biased region" description="Acidic residues" evidence="1">
    <location>
        <begin position="23"/>
        <end position="33"/>
    </location>
</feature>
<feature type="compositionally biased region" description="Acidic residues" evidence="1">
    <location>
        <begin position="233"/>
        <end position="247"/>
    </location>
</feature>
<feature type="region of interest" description="Disordered" evidence="1">
    <location>
        <begin position="208"/>
        <end position="247"/>
    </location>
</feature>
<protein>
    <submittedName>
        <fullName evidence="2">Uncharacterized protein</fullName>
    </submittedName>
</protein>
<feature type="compositionally biased region" description="Pro residues" evidence="1">
    <location>
        <begin position="13"/>
        <end position="22"/>
    </location>
</feature>
<dbReference type="EMBL" id="LR899010">
    <property type="protein sequence ID" value="CAD7083245.1"/>
    <property type="molecule type" value="Genomic_DNA"/>
</dbReference>
<organism evidence="2 3">
    <name type="scientific">Hermetia illucens</name>
    <name type="common">Black soldier fly</name>
    <dbReference type="NCBI Taxonomy" id="343691"/>
    <lineage>
        <taxon>Eukaryota</taxon>
        <taxon>Metazoa</taxon>
        <taxon>Ecdysozoa</taxon>
        <taxon>Arthropoda</taxon>
        <taxon>Hexapoda</taxon>
        <taxon>Insecta</taxon>
        <taxon>Pterygota</taxon>
        <taxon>Neoptera</taxon>
        <taxon>Endopterygota</taxon>
        <taxon>Diptera</taxon>
        <taxon>Brachycera</taxon>
        <taxon>Stratiomyomorpha</taxon>
        <taxon>Stratiomyidae</taxon>
        <taxon>Hermetiinae</taxon>
        <taxon>Hermetia</taxon>
    </lineage>
</organism>
<dbReference type="AlphaFoldDB" id="A0A7R8UM64"/>
<evidence type="ECO:0000313" key="3">
    <source>
        <dbReference type="Proteomes" id="UP000594454"/>
    </source>
</evidence>
<sequence length="247" mass="28165">MADPDNPDMPEAPDSPPTPPPEPDTEYELADDDPANRTEFRNLYIPSFSFPEAEEEKQVSRHHREEAYQVSLSDQNATRFGDTTRVGWKGRVDYAINAYQTARLKAKATEHEIQRDPTALLNVTITTVILLASGIFDIPIEYYLYTELYLLSIRDEFYDSPPNIENLIKHMRYIRQNNNITWESEYVDEPPPGLLISKIPNRSRIPLPIHSRSFKTATRGSKDLSTSKADSEPPPEEEASAEPEAEE</sequence>
<name>A0A7R8UM64_HERIL</name>
<evidence type="ECO:0000256" key="1">
    <source>
        <dbReference type="SAM" id="MobiDB-lite"/>
    </source>
</evidence>
<feature type="compositionally biased region" description="Polar residues" evidence="1">
    <location>
        <begin position="214"/>
        <end position="228"/>
    </location>
</feature>
<dbReference type="Proteomes" id="UP000594454">
    <property type="component" value="Chromosome 2"/>
</dbReference>
<evidence type="ECO:0000313" key="2">
    <source>
        <dbReference type="EMBL" id="CAD7083245.1"/>
    </source>
</evidence>
<dbReference type="InParanoid" id="A0A7R8UM64"/>
<proteinExistence type="predicted"/>
<reference evidence="2 3" key="1">
    <citation type="submission" date="2020-11" db="EMBL/GenBank/DDBJ databases">
        <authorList>
            <person name="Wallbank WR R."/>
            <person name="Pardo Diaz C."/>
            <person name="Kozak K."/>
            <person name="Martin S."/>
            <person name="Jiggins C."/>
            <person name="Moest M."/>
            <person name="Warren A I."/>
            <person name="Generalovic N T."/>
            <person name="Byers J.R.P. K."/>
            <person name="Montejo-Kovacevich G."/>
            <person name="Yen C E."/>
        </authorList>
    </citation>
    <scope>NUCLEOTIDE SEQUENCE [LARGE SCALE GENOMIC DNA]</scope>
</reference>
<keyword evidence="3" id="KW-1185">Reference proteome</keyword>
<feature type="region of interest" description="Disordered" evidence="1">
    <location>
        <begin position="1"/>
        <end position="36"/>
    </location>
</feature>
<accession>A0A7R8UM64</accession>